<dbReference type="PROSITE" id="PS50104">
    <property type="entry name" value="TIR"/>
    <property type="match status" value="1"/>
</dbReference>
<dbReference type="PANTHER" id="PTHR11890">
    <property type="entry name" value="INTERLEUKIN-1 RECEPTOR FAMILY MEMBER"/>
    <property type="match status" value="1"/>
</dbReference>
<evidence type="ECO:0000256" key="4">
    <source>
        <dbReference type="ARBA" id="ARBA00023157"/>
    </source>
</evidence>
<keyword evidence="7" id="KW-0812">Transmembrane</keyword>
<dbReference type="InterPro" id="IPR013783">
    <property type="entry name" value="Ig-like_fold"/>
</dbReference>
<protein>
    <submittedName>
        <fullName evidence="10">Interleukin-1 receptor type 1-like</fullName>
    </submittedName>
</protein>
<dbReference type="SMART" id="SM00409">
    <property type="entry name" value="IG"/>
    <property type="match status" value="2"/>
</dbReference>
<proteinExistence type="inferred from homology"/>
<dbReference type="GeneID" id="799279"/>
<dbReference type="KEGG" id="dre:799279"/>
<dbReference type="EMBL" id="CABZ01054965">
    <property type="status" value="NOT_ANNOTATED_CDS"/>
    <property type="molecule type" value="Genomic_DNA"/>
</dbReference>
<dbReference type="PROSITE" id="PS50835">
    <property type="entry name" value="IG_LIKE"/>
    <property type="match status" value="2"/>
</dbReference>
<dbReference type="PRINTS" id="PR01537">
    <property type="entry name" value="INTRLKN1R1F"/>
</dbReference>
<dbReference type="Gene3D" id="3.40.50.10140">
    <property type="entry name" value="Toll/interleukin-1 receptor homology (TIR) domain"/>
    <property type="match status" value="1"/>
</dbReference>
<feature type="domain" description="Ig-like" evidence="9">
    <location>
        <begin position="214"/>
        <end position="311"/>
    </location>
</feature>
<keyword evidence="3" id="KW-0520">NAD</keyword>
<dbReference type="Pfam" id="PF01582">
    <property type="entry name" value="TIR"/>
    <property type="match status" value="1"/>
</dbReference>
<dbReference type="GO" id="GO:0005886">
    <property type="term" value="C:plasma membrane"/>
    <property type="evidence" value="ECO:0000318"/>
    <property type="project" value="GO_Central"/>
</dbReference>
<dbReference type="SMART" id="SM00255">
    <property type="entry name" value="TIR"/>
    <property type="match status" value="1"/>
</dbReference>
<dbReference type="Ensembl" id="ENSDART00000176601.2">
    <property type="protein sequence ID" value="ENSDARP00000144331.1"/>
    <property type="gene ID" value="ENSDARG00000090844.4"/>
</dbReference>
<dbReference type="InterPro" id="IPR000157">
    <property type="entry name" value="TIR_dom"/>
</dbReference>
<dbReference type="InterPro" id="IPR003006">
    <property type="entry name" value="Ig/MHC_CS"/>
</dbReference>
<reference evidence="10" key="1">
    <citation type="journal article" date="2013" name="Nature">
        <title>The zebrafish reference genome sequence and its relationship to the human genome.</title>
        <authorList>
            <consortium name="Genome Reference Consortium Zebrafish"/>
            <person name="Howe K."/>
            <person name="Clark M.D."/>
            <person name="Torroja C.F."/>
            <person name="Torrance J."/>
            <person name="Berthelot C."/>
            <person name="Muffato M."/>
            <person name="Collins J.E."/>
            <person name="Humphray S."/>
            <person name="McLaren K."/>
            <person name="Matthews L."/>
            <person name="McLaren S."/>
            <person name="Sealy I."/>
            <person name="Caccamo M."/>
            <person name="Churcher C."/>
            <person name="Scott C."/>
            <person name="Barrett J.C."/>
            <person name="Koch R."/>
            <person name="Rauch G.J."/>
            <person name="White S."/>
            <person name="Chow W."/>
            <person name="Kilian B."/>
            <person name="Quintais L.T."/>
            <person name="Guerra-Assuncao J.A."/>
            <person name="Zhou Y."/>
            <person name="Gu Y."/>
            <person name="Yen J."/>
            <person name="Vogel J.H."/>
            <person name="Eyre T."/>
            <person name="Redmond S."/>
            <person name="Banerjee R."/>
            <person name="Chi J."/>
            <person name="Fu B."/>
            <person name="Langley E."/>
            <person name="Maguire S.F."/>
            <person name="Laird G.K."/>
            <person name="Lloyd D."/>
            <person name="Kenyon E."/>
            <person name="Donaldson S."/>
            <person name="Sehra H."/>
            <person name="Almeida-King J."/>
            <person name="Loveland J."/>
            <person name="Trevanion S."/>
            <person name="Jones M."/>
            <person name="Quail M."/>
            <person name="Willey D."/>
            <person name="Hunt A."/>
            <person name="Burton J."/>
            <person name="Sims S."/>
            <person name="McLay K."/>
            <person name="Plumb B."/>
            <person name="Davis J."/>
            <person name="Clee C."/>
            <person name="Oliver K."/>
            <person name="Clark R."/>
            <person name="Riddle C."/>
            <person name="Elliot D."/>
            <person name="Eliott D."/>
            <person name="Threadgold G."/>
            <person name="Harden G."/>
            <person name="Ware D."/>
            <person name="Begum S."/>
            <person name="Mortimore B."/>
            <person name="Mortimer B."/>
            <person name="Kerry G."/>
            <person name="Heath P."/>
            <person name="Phillimore B."/>
            <person name="Tracey A."/>
            <person name="Corby N."/>
            <person name="Dunn M."/>
            <person name="Johnson C."/>
            <person name="Wood J."/>
            <person name="Clark S."/>
            <person name="Pelan S."/>
            <person name="Griffiths G."/>
            <person name="Smith M."/>
            <person name="Glithero R."/>
            <person name="Howden P."/>
            <person name="Barker N."/>
            <person name="Lloyd C."/>
            <person name="Stevens C."/>
            <person name="Harley J."/>
            <person name="Holt K."/>
            <person name="Panagiotidis G."/>
            <person name="Lovell J."/>
            <person name="Beasley H."/>
            <person name="Henderson C."/>
            <person name="Gordon D."/>
            <person name="Auger K."/>
            <person name="Wright D."/>
            <person name="Collins J."/>
            <person name="Raisen C."/>
            <person name="Dyer L."/>
            <person name="Leung K."/>
            <person name="Robertson L."/>
            <person name="Ambridge K."/>
            <person name="Leongamornlert D."/>
            <person name="McGuire S."/>
            <person name="Gilderthorp R."/>
            <person name="Griffiths C."/>
            <person name="Manthravadi D."/>
            <person name="Nichol S."/>
            <person name="Barker G."/>
            <person name="Whitehead S."/>
            <person name="Kay M."/>
            <person name="Brown J."/>
            <person name="Murnane C."/>
            <person name="Gray E."/>
            <person name="Humphries M."/>
            <person name="Sycamore N."/>
            <person name="Barker D."/>
            <person name="Saunders D."/>
            <person name="Wallis J."/>
            <person name="Babbage A."/>
            <person name="Hammond S."/>
            <person name="Mashreghi-Mohammadi M."/>
            <person name="Barr L."/>
            <person name="Martin S."/>
            <person name="Wray P."/>
            <person name="Ellington A."/>
            <person name="Matthews N."/>
            <person name="Ellwood M."/>
            <person name="Woodmansey R."/>
            <person name="Clark G."/>
            <person name="Cooper J."/>
            <person name="Cooper J."/>
            <person name="Tromans A."/>
            <person name="Grafham D."/>
            <person name="Skuce C."/>
            <person name="Pandian R."/>
            <person name="Andrews R."/>
            <person name="Harrison E."/>
            <person name="Kimberley A."/>
            <person name="Garnett J."/>
            <person name="Fosker N."/>
            <person name="Hall R."/>
            <person name="Garner P."/>
            <person name="Kelly D."/>
            <person name="Bird C."/>
            <person name="Palmer S."/>
            <person name="Gehring I."/>
            <person name="Berger A."/>
            <person name="Dooley C.M."/>
            <person name="Ersan-Urun Z."/>
            <person name="Eser C."/>
            <person name="Geiger H."/>
            <person name="Geisler M."/>
            <person name="Karotki L."/>
            <person name="Kirn A."/>
            <person name="Konantz J."/>
            <person name="Konantz M."/>
            <person name="Oberlander M."/>
            <person name="Rudolph-Geiger S."/>
            <person name="Teucke M."/>
            <person name="Lanz C."/>
            <person name="Raddatz G."/>
            <person name="Osoegawa K."/>
            <person name="Zhu B."/>
            <person name="Rapp A."/>
            <person name="Widaa S."/>
            <person name="Langford C."/>
            <person name="Yang F."/>
            <person name="Schuster S.C."/>
            <person name="Carter N.P."/>
            <person name="Harrow J."/>
            <person name="Ning Z."/>
            <person name="Herrero J."/>
            <person name="Searle S.M."/>
            <person name="Enright A."/>
            <person name="Geisler R."/>
            <person name="Plasterk R.H."/>
            <person name="Lee C."/>
            <person name="Westerfield M."/>
            <person name="de Jong P.J."/>
            <person name="Zon L.I."/>
            <person name="Postlethwait J.H."/>
            <person name="Nusslein-Volhard C."/>
            <person name="Hubbard T.J."/>
            <person name="Roest Crollius H."/>
            <person name="Rogers J."/>
            <person name="Stemple D.L."/>
        </authorList>
    </citation>
    <scope>NUCLEOTIDE SEQUENCE [LARGE SCALE GENOMIC DNA]</scope>
    <source>
        <strain evidence="10">Tuebingen</strain>
    </source>
</reference>
<dbReference type="GO" id="GO:0007166">
    <property type="term" value="P:cell surface receptor signaling pathway"/>
    <property type="evidence" value="ECO:0000318"/>
    <property type="project" value="GO_Central"/>
</dbReference>
<sequence>MILLPRKPVMNFSTLYFRLILLFALWISGSVTHLTHRKTYTFVAGLAFNLQCNRDSQNVTVSWTRVPSRSLESITGMNIKDNTLWFLPADLTHQGSYSCFSRKGNDTWETIFEVSVSNETCPHWNRKDELTSTAKLECFLPHIFKIDPQAQVTWRKNCQPLNMSNSKVLLVDRSTEMIGLLTCFVNFTFEGQNYLSAQTTEVYMGSTVDVVTPPKLIYPKPSQTHRVTLGQSYKINCKALVGMNDDDDTDLYWYTDSDSLRLDFDLSRFKEGDQEYLLSVLSISEVTAEHLNINFTCKVDHPAGSDSGRVVLILASQNERYYWVGVGLVALLILLLALLFLCRVDLVLAYRSVCSRSVACSDGKWYDAYVSSLNVDPLSSSSAMTFALHFLPSVLEDLYGYRLFISGRDELPGEAIQDVVSDRMNRSRRLIIILTSQSCSSPQKHASDKAQDSECKSSYEALRSAYEQRVGLYDALVKQGLKVILVQVEDGVEEHLLPESLKYISRTQGILNWRENARERTNRRFWKHMRYRMPACQRRKGTDSMVL</sequence>
<dbReference type="GeneTree" id="ENSGT01090000259985"/>
<feature type="domain" description="Ig-like" evidence="9">
    <location>
        <begin position="45"/>
        <end position="115"/>
    </location>
</feature>
<dbReference type="STRING" id="7955.ENSDARP00000144331"/>
<dbReference type="InterPro" id="IPR007110">
    <property type="entry name" value="Ig-like_dom"/>
</dbReference>
<evidence type="ECO:0000256" key="2">
    <source>
        <dbReference type="ARBA" id="ARBA00022801"/>
    </source>
</evidence>
<keyword evidence="6" id="KW-0393">Immunoglobulin domain</keyword>
<dbReference type="InterPro" id="IPR015621">
    <property type="entry name" value="IL-1_rcpt_fam"/>
</dbReference>
<evidence type="ECO:0000259" key="9">
    <source>
        <dbReference type="PROSITE" id="PS50835"/>
    </source>
</evidence>
<dbReference type="AGR" id="ZFIN:ZDB-GENE-240404-1"/>
<dbReference type="InterPro" id="IPR003599">
    <property type="entry name" value="Ig_sub"/>
</dbReference>
<dbReference type="SUPFAM" id="SSF48726">
    <property type="entry name" value="Immunoglobulin"/>
    <property type="match status" value="2"/>
</dbReference>
<dbReference type="SUPFAM" id="SSF52200">
    <property type="entry name" value="Toll/Interleukin receptor TIR domain"/>
    <property type="match status" value="1"/>
</dbReference>
<keyword evidence="5" id="KW-0325">Glycoprotein</keyword>
<accession>E7FGC6</accession>
<reference evidence="10" key="2">
    <citation type="submission" date="2017-10" db="UniProtKB">
        <authorList>
            <consortium name="Ensembl"/>
        </authorList>
    </citation>
    <scope>IDENTIFICATION</scope>
    <source>
        <strain evidence="10">Tuebingen</strain>
    </source>
</reference>
<dbReference type="InterPro" id="IPR035897">
    <property type="entry name" value="Toll_tir_struct_dom_sf"/>
</dbReference>
<gene>
    <name evidence="11" type="primary">il1rl2</name>
    <name evidence="10" type="synonym">LOC799279</name>
</gene>
<dbReference type="Gene3D" id="2.60.40.10">
    <property type="entry name" value="Immunoglobulins"/>
    <property type="match status" value="3"/>
</dbReference>
<keyword evidence="4" id="KW-1015">Disulfide bond</keyword>
<dbReference type="AlphaFoldDB" id="E7FGC6"/>
<evidence type="ECO:0000259" key="8">
    <source>
        <dbReference type="PROSITE" id="PS50104"/>
    </source>
</evidence>
<evidence type="ECO:0000256" key="6">
    <source>
        <dbReference type="ARBA" id="ARBA00023319"/>
    </source>
</evidence>
<evidence type="ECO:0000256" key="1">
    <source>
        <dbReference type="ARBA" id="ARBA00009752"/>
    </source>
</evidence>
<dbReference type="GO" id="GO:0016787">
    <property type="term" value="F:hydrolase activity"/>
    <property type="evidence" value="ECO:0007669"/>
    <property type="project" value="UniProtKB-KW"/>
</dbReference>
<evidence type="ECO:0000313" key="10">
    <source>
        <dbReference type="Ensembl" id="ENSDARP00000144331"/>
    </source>
</evidence>
<dbReference type="OMA" id="WIAGSQM"/>
<dbReference type="InterPro" id="IPR036179">
    <property type="entry name" value="Ig-like_dom_sf"/>
</dbReference>
<evidence type="ECO:0000256" key="5">
    <source>
        <dbReference type="ARBA" id="ARBA00023180"/>
    </source>
</evidence>
<evidence type="ECO:0000256" key="7">
    <source>
        <dbReference type="SAM" id="Phobius"/>
    </source>
</evidence>
<evidence type="ECO:0000256" key="3">
    <source>
        <dbReference type="ARBA" id="ARBA00023027"/>
    </source>
</evidence>
<feature type="transmembrane region" description="Helical" evidence="7">
    <location>
        <begin position="321"/>
        <end position="342"/>
    </location>
</feature>
<keyword evidence="7" id="KW-0472">Membrane</keyword>
<name>E7FGC6_DANRE</name>
<dbReference type="PaxDb" id="7955-ENSDARP00000108832"/>
<dbReference type="CTD" id="8808"/>
<dbReference type="eggNOG" id="ENOG502QWEU">
    <property type="taxonomic scope" value="Eukaryota"/>
</dbReference>
<dbReference type="PhylomeDB" id="E7FGC6"/>
<dbReference type="EMBL" id="CABZ01054964">
    <property type="status" value="NOT_ANNOTATED_CDS"/>
    <property type="molecule type" value="Genomic_DNA"/>
</dbReference>
<dbReference type="Bgee" id="ENSDARG00000090844">
    <property type="expression patterns" value="Expressed in granulocyte and 15 other cell types or tissues"/>
</dbReference>
<dbReference type="PANTHER" id="PTHR11890:SF26">
    <property type="entry name" value="INTERLEUKIN-1 RECEPTOR TYPE 1"/>
    <property type="match status" value="1"/>
</dbReference>
<keyword evidence="7" id="KW-1133">Transmembrane helix</keyword>
<evidence type="ECO:0000313" key="11">
    <source>
        <dbReference type="ZFIN" id="ZDB-GENE-240404-1"/>
    </source>
</evidence>
<dbReference type="HOGENOM" id="CLU_025552_3_1_1"/>
<keyword evidence="2" id="KW-0378">Hydrolase</keyword>
<dbReference type="ZFIN" id="ZDB-GENE-240404-1">
    <property type="gene designation" value="il1rl2"/>
</dbReference>
<dbReference type="OrthoDB" id="9940746at2759"/>
<accession>A0A8M1Q1T0</accession>
<dbReference type="GO" id="GO:0009986">
    <property type="term" value="C:cell surface"/>
    <property type="evidence" value="ECO:0000318"/>
    <property type="project" value="GO_Central"/>
</dbReference>
<dbReference type="PROSITE" id="PS00290">
    <property type="entry name" value="IG_MHC"/>
    <property type="match status" value="1"/>
</dbReference>
<comment type="similarity">
    <text evidence="1">Belongs to the interleukin-1 receptor family.</text>
</comment>
<feature type="domain" description="TIR" evidence="8">
    <location>
        <begin position="364"/>
        <end position="533"/>
    </location>
</feature>
<organism evidence="10">
    <name type="scientific">Danio rerio</name>
    <name type="common">Zebrafish</name>
    <name type="synonym">Brachydanio rerio</name>
    <dbReference type="NCBI Taxonomy" id="7955"/>
    <lineage>
        <taxon>Eukaryota</taxon>
        <taxon>Metazoa</taxon>
        <taxon>Chordata</taxon>
        <taxon>Craniata</taxon>
        <taxon>Vertebrata</taxon>
        <taxon>Euteleostomi</taxon>
        <taxon>Actinopterygii</taxon>
        <taxon>Neopterygii</taxon>
        <taxon>Teleostei</taxon>
        <taxon>Ostariophysi</taxon>
        <taxon>Cypriniformes</taxon>
        <taxon>Danionidae</taxon>
        <taxon>Danioninae</taxon>
        <taxon>Danio</taxon>
    </lineage>
</organism>